<proteinExistence type="inferred from homology"/>
<evidence type="ECO:0000256" key="1">
    <source>
        <dbReference type="ARBA" id="ARBA00007169"/>
    </source>
</evidence>
<organism evidence="3 4">
    <name type="scientific">Amycolatopsis samaneae</name>
    <dbReference type="NCBI Taxonomy" id="664691"/>
    <lineage>
        <taxon>Bacteria</taxon>
        <taxon>Bacillati</taxon>
        <taxon>Actinomycetota</taxon>
        <taxon>Actinomycetes</taxon>
        <taxon>Pseudonocardiales</taxon>
        <taxon>Pseudonocardiaceae</taxon>
        <taxon>Amycolatopsis</taxon>
    </lineage>
</organism>
<dbReference type="RefSeq" id="WP_345407259.1">
    <property type="nucleotide sequence ID" value="NZ_BAABHG010000022.1"/>
</dbReference>
<gene>
    <name evidence="3" type="ORF">ACFSYJ_41555</name>
</gene>
<accession>A0ABW5GW62</accession>
<dbReference type="Gene3D" id="3.40.50.1820">
    <property type="entry name" value="alpha/beta hydrolase"/>
    <property type="match status" value="1"/>
</dbReference>
<name>A0ABW5GW62_9PSEU</name>
<comment type="similarity">
    <text evidence="1">Belongs to the thioesterase family.</text>
</comment>
<protein>
    <submittedName>
        <fullName evidence="3">Thioesterase II family protein</fullName>
    </submittedName>
</protein>
<dbReference type="Pfam" id="PF00975">
    <property type="entry name" value="Thioesterase"/>
    <property type="match status" value="1"/>
</dbReference>
<dbReference type="PANTHER" id="PTHR11487">
    <property type="entry name" value="THIOESTERASE"/>
    <property type="match status" value="1"/>
</dbReference>
<dbReference type="InterPro" id="IPR029058">
    <property type="entry name" value="AB_hydrolase_fold"/>
</dbReference>
<dbReference type="EMBL" id="JBHUKU010000029">
    <property type="protein sequence ID" value="MFD2465163.1"/>
    <property type="molecule type" value="Genomic_DNA"/>
</dbReference>
<evidence type="ECO:0000313" key="4">
    <source>
        <dbReference type="Proteomes" id="UP001597419"/>
    </source>
</evidence>
<evidence type="ECO:0000313" key="3">
    <source>
        <dbReference type="EMBL" id="MFD2465163.1"/>
    </source>
</evidence>
<dbReference type="InterPro" id="IPR012223">
    <property type="entry name" value="TEII"/>
</dbReference>
<sequence length="256" mass="27184">MSAWLPAASPVEGMRLFCFPHAGAGASAYRAWTGPLARSGIAVCPVQLPGRENRMGEPAFRAVEPLVDALVMGLADRLVPPFALFGHSMGALVAFELAHALRERGAPLPAQLFVSGRIAPQLTDPRGKLHDLSDAELGARLAELDGMPAALLADPEVLAFLLPLLRADLAVNEDYRYSPRPPLPMPITAFGGTGDPKVTEAELRAWAEQTDAAFAAHSLPGGHFFVQESMRSLLGFLAVELSRTLAAPRVPGQGAR</sequence>
<reference evidence="4" key="1">
    <citation type="journal article" date="2019" name="Int. J. Syst. Evol. Microbiol.">
        <title>The Global Catalogue of Microorganisms (GCM) 10K type strain sequencing project: providing services to taxonomists for standard genome sequencing and annotation.</title>
        <authorList>
            <consortium name="The Broad Institute Genomics Platform"/>
            <consortium name="The Broad Institute Genome Sequencing Center for Infectious Disease"/>
            <person name="Wu L."/>
            <person name="Ma J."/>
        </authorList>
    </citation>
    <scope>NUCLEOTIDE SEQUENCE [LARGE SCALE GENOMIC DNA]</scope>
    <source>
        <strain evidence="4">CGMCC 4.7643</strain>
    </source>
</reference>
<evidence type="ECO:0000259" key="2">
    <source>
        <dbReference type="Pfam" id="PF00975"/>
    </source>
</evidence>
<feature type="domain" description="Thioesterase" evidence="2">
    <location>
        <begin position="15"/>
        <end position="235"/>
    </location>
</feature>
<dbReference type="PANTHER" id="PTHR11487:SF0">
    <property type="entry name" value="S-ACYL FATTY ACID SYNTHASE THIOESTERASE, MEDIUM CHAIN"/>
    <property type="match status" value="1"/>
</dbReference>
<comment type="caution">
    <text evidence="3">The sequence shown here is derived from an EMBL/GenBank/DDBJ whole genome shotgun (WGS) entry which is preliminary data.</text>
</comment>
<dbReference type="InterPro" id="IPR001031">
    <property type="entry name" value="Thioesterase"/>
</dbReference>
<keyword evidence="4" id="KW-1185">Reference proteome</keyword>
<dbReference type="Proteomes" id="UP001597419">
    <property type="component" value="Unassembled WGS sequence"/>
</dbReference>
<dbReference type="SUPFAM" id="SSF53474">
    <property type="entry name" value="alpha/beta-Hydrolases"/>
    <property type="match status" value="1"/>
</dbReference>